<keyword evidence="3" id="KW-1185">Reference proteome</keyword>
<evidence type="ECO:0000313" key="2">
    <source>
        <dbReference type="EMBL" id="SIS44658.1"/>
    </source>
</evidence>
<keyword evidence="1" id="KW-1133">Transmembrane helix</keyword>
<keyword evidence="1" id="KW-0472">Membrane</keyword>
<protein>
    <recommendedName>
        <fullName evidence="4">DUF2523 domain-containing protein</fullName>
    </recommendedName>
</protein>
<dbReference type="OrthoDB" id="6901798at2"/>
<accession>A0A1N7J5J8</accession>
<sequence>MMWGTILTFIFSIAGPLVFTIIRIIGVSAVTFLGMNLAVGFAVDYMLDNYNGLPSQLLGLMDLCGANSGLVMIGATMSSVATFKAVNRLNSVWRAPGSGPKPWNA</sequence>
<feature type="transmembrane region" description="Helical" evidence="1">
    <location>
        <begin position="67"/>
        <end position="86"/>
    </location>
</feature>
<name>A0A1N7J5J8_9GAMM</name>
<dbReference type="EMBL" id="FTOE01000001">
    <property type="protein sequence ID" value="SIS44658.1"/>
    <property type="molecule type" value="Genomic_DNA"/>
</dbReference>
<dbReference type="RefSeq" id="WP_054342822.1">
    <property type="nucleotide sequence ID" value="NZ_FTOE01000001.1"/>
</dbReference>
<proteinExistence type="predicted"/>
<gene>
    <name evidence="2" type="ORF">SAMN05421760_101652</name>
</gene>
<dbReference type="STRING" id="619304.SAMN05421760_101652"/>
<feature type="transmembrane region" description="Helical" evidence="1">
    <location>
        <begin position="29"/>
        <end position="47"/>
    </location>
</feature>
<evidence type="ECO:0000313" key="3">
    <source>
        <dbReference type="Proteomes" id="UP000185999"/>
    </source>
</evidence>
<keyword evidence="1" id="KW-0812">Transmembrane</keyword>
<evidence type="ECO:0008006" key="4">
    <source>
        <dbReference type="Google" id="ProtNLM"/>
    </source>
</evidence>
<reference evidence="3" key="1">
    <citation type="submission" date="2017-01" db="EMBL/GenBank/DDBJ databases">
        <authorList>
            <person name="Varghese N."/>
            <person name="Submissions S."/>
        </authorList>
    </citation>
    <scope>NUCLEOTIDE SEQUENCE [LARGE SCALE GENOMIC DNA]</scope>
    <source>
        <strain evidence="3">DSM 22306</strain>
    </source>
</reference>
<dbReference type="Pfam" id="PF10734">
    <property type="entry name" value="DUF2523"/>
    <property type="match status" value="1"/>
</dbReference>
<organism evidence="2 3">
    <name type="scientific">Neptunomonas antarctica</name>
    <dbReference type="NCBI Taxonomy" id="619304"/>
    <lineage>
        <taxon>Bacteria</taxon>
        <taxon>Pseudomonadati</taxon>
        <taxon>Pseudomonadota</taxon>
        <taxon>Gammaproteobacteria</taxon>
        <taxon>Oceanospirillales</taxon>
        <taxon>Oceanospirillaceae</taxon>
        <taxon>Neptunomonas</taxon>
    </lineage>
</organism>
<dbReference type="Proteomes" id="UP000185999">
    <property type="component" value="Unassembled WGS sequence"/>
</dbReference>
<dbReference type="AlphaFoldDB" id="A0A1N7J5J8"/>
<evidence type="ECO:0000256" key="1">
    <source>
        <dbReference type="SAM" id="Phobius"/>
    </source>
</evidence>
<dbReference type="InterPro" id="IPR019670">
    <property type="entry name" value="DUF2523"/>
</dbReference>